<evidence type="ECO:0000313" key="3">
    <source>
        <dbReference type="EMBL" id="RYT67907.1"/>
    </source>
</evidence>
<dbReference type="OrthoDB" id="9810250at2"/>
<proteinExistence type="predicted"/>
<name>A0A174S199_9FIRM</name>
<accession>A0A174S199</accession>
<keyword evidence="8" id="KW-1185">Reference proteome</keyword>
<dbReference type="Proteomes" id="UP000409147">
    <property type="component" value="Unassembled WGS sequence"/>
</dbReference>
<gene>
    <name evidence="3" type="ORF">EAI82_05170</name>
    <name evidence="1" type="ORF">ERS852394_02742</name>
    <name evidence="2" type="ORF">ERS852533_03023</name>
    <name evidence="4" type="ORF">ROSSTS7063_02204</name>
</gene>
<dbReference type="Proteomes" id="UP000293506">
    <property type="component" value="Unassembled WGS sequence"/>
</dbReference>
<reference evidence="4 8" key="3">
    <citation type="submission" date="2019-07" db="EMBL/GenBank/DDBJ databases">
        <authorList>
            <person name="Hibberd C M."/>
            <person name="Gehrig L. J."/>
            <person name="Chang H.-W."/>
            <person name="Venkatesh S."/>
        </authorList>
    </citation>
    <scope>NUCLEOTIDE SEQUENCE [LARGE SCALE GENOMIC DNA]</scope>
    <source>
        <strain evidence="4">Ruminococcus_obeum_SSTS_Bg7063</strain>
    </source>
</reference>
<dbReference type="RefSeq" id="WP_005421870.1">
    <property type="nucleotide sequence ID" value="NZ_CABHNB010000030.1"/>
</dbReference>
<dbReference type="InterPro" id="IPR050624">
    <property type="entry name" value="HTH-type_Tx_Regulator"/>
</dbReference>
<dbReference type="PANTHER" id="PTHR43479">
    <property type="entry name" value="ACREF/ENVCD OPERON REPRESSOR-RELATED"/>
    <property type="match status" value="1"/>
</dbReference>
<evidence type="ECO:0000313" key="4">
    <source>
        <dbReference type="EMBL" id="VUX12744.1"/>
    </source>
</evidence>
<evidence type="ECO:0000313" key="7">
    <source>
        <dbReference type="Proteomes" id="UP000293506"/>
    </source>
</evidence>
<dbReference type="Gene3D" id="1.10.357.10">
    <property type="entry name" value="Tetracycline Repressor, domain 2"/>
    <property type="match status" value="1"/>
</dbReference>
<keyword evidence="2" id="KW-0808">Transferase</keyword>
<reference evidence="5 6" key="1">
    <citation type="submission" date="2015-09" db="EMBL/GenBank/DDBJ databases">
        <authorList>
            <consortium name="Pathogen Informatics"/>
        </authorList>
    </citation>
    <scope>NUCLEOTIDE SEQUENCE [LARGE SCALE GENOMIC DNA]</scope>
    <source>
        <strain evidence="1 5">2789STDY5608837</strain>
        <strain evidence="2 6">2789STDY5834921</strain>
    </source>
</reference>
<dbReference type="InterPro" id="IPR009057">
    <property type="entry name" value="Homeodomain-like_sf"/>
</dbReference>
<dbReference type="AlphaFoldDB" id="A0A174S199"/>
<organism evidence="2 6">
    <name type="scientific">Blautia obeum</name>
    <dbReference type="NCBI Taxonomy" id="40520"/>
    <lineage>
        <taxon>Bacteria</taxon>
        <taxon>Bacillati</taxon>
        <taxon>Bacillota</taxon>
        <taxon>Clostridia</taxon>
        <taxon>Lachnospirales</taxon>
        <taxon>Lachnospiraceae</taxon>
        <taxon>Blautia</taxon>
    </lineage>
</organism>
<dbReference type="GO" id="GO:0016301">
    <property type="term" value="F:kinase activity"/>
    <property type="evidence" value="ECO:0007669"/>
    <property type="project" value="UniProtKB-KW"/>
</dbReference>
<evidence type="ECO:0000313" key="6">
    <source>
        <dbReference type="Proteomes" id="UP000095413"/>
    </source>
</evidence>
<dbReference type="EMBL" id="CYZD01000018">
    <property type="protein sequence ID" value="CUO67709.1"/>
    <property type="molecule type" value="Genomic_DNA"/>
</dbReference>
<keyword evidence="2" id="KW-0418">Kinase</keyword>
<reference evidence="3 7" key="2">
    <citation type="journal article" date="2019" name="Science, e1252229">
        <title>Invertible promoters mediate bacterial phase variation, antibiotic resistance, and host adaptation in the gut.</title>
        <authorList>
            <person name="Jiang X."/>
            <person name="Hall A.B."/>
            <person name="Arthur T.D."/>
            <person name="Plichta D.R."/>
            <person name="Covington C.T."/>
            <person name="Poyet M."/>
            <person name="Crothers J."/>
            <person name="Moses P.L."/>
            <person name="Tolonen A.C."/>
            <person name="Vlamakis H."/>
            <person name="Alm E.J."/>
            <person name="Xavier R.J."/>
        </authorList>
    </citation>
    <scope>NUCLEOTIDE SEQUENCE [LARGE SCALE GENOMIC DNA]</scope>
    <source>
        <strain evidence="3">Af_0058</strain>
        <strain evidence="7">af_0058</strain>
    </source>
</reference>
<dbReference type="GeneID" id="79803132"/>
<dbReference type="SUPFAM" id="SSF46689">
    <property type="entry name" value="Homeodomain-like"/>
    <property type="match status" value="1"/>
</dbReference>
<dbReference type="Proteomes" id="UP000095413">
    <property type="component" value="Unassembled WGS sequence"/>
</dbReference>
<dbReference type="PANTHER" id="PTHR43479:SF7">
    <property type="entry name" value="TETR-FAMILY TRANSCRIPTIONAL REGULATOR"/>
    <property type="match status" value="1"/>
</dbReference>
<dbReference type="EMBL" id="CZBA01000022">
    <property type="protein sequence ID" value="CUP91714.1"/>
    <property type="molecule type" value="Genomic_DNA"/>
</dbReference>
<evidence type="ECO:0000313" key="5">
    <source>
        <dbReference type="Proteomes" id="UP000095409"/>
    </source>
</evidence>
<protein>
    <submittedName>
        <fullName evidence="2">Probable dihydroxyacetone kinase regulator</fullName>
    </submittedName>
    <submittedName>
        <fullName evidence="3">TetR/AcrR family transcriptional regulator</fullName>
    </submittedName>
</protein>
<evidence type="ECO:0000313" key="8">
    <source>
        <dbReference type="Proteomes" id="UP000409147"/>
    </source>
</evidence>
<evidence type="ECO:0000313" key="1">
    <source>
        <dbReference type="EMBL" id="CUO67709.1"/>
    </source>
</evidence>
<dbReference type="Proteomes" id="UP000095409">
    <property type="component" value="Unassembled WGS sequence"/>
</dbReference>
<dbReference type="EMBL" id="RCXQ01000003">
    <property type="protein sequence ID" value="RYT67907.1"/>
    <property type="molecule type" value="Genomic_DNA"/>
</dbReference>
<dbReference type="EMBL" id="CABHNB010000030">
    <property type="protein sequence ID" value="VUX12744.1"/>
    <property type="molecule type" value="Genomic_DNA"/>
</dbReference>
<sequence length="185" mass="21523">MDIRIEKTERAIRNAFLELRAAKPLEKITVKELCSLACINKSTFYSHYEDIYALSQMLESETITTVIKNISSQQESPFKDPDVFTRNLYMALVSNHSLINILFSGTEKSHLGDCLETELKRLIVEKYPQYETDPEKDIMLSFCIQGCFHAYLNNQKNDLDTLIHVSETIVRKLAPLYIEERREHE</sequence>
<evidence type="ECO:0000313" key="2">
    <source>
        <dbReference type="EMBL" id="CUP91714.1"/>
    </source>
</evidence>